<sequence>MELRQLRYFVTVAEEGGFSRAAERLHISQPPLSTQLRQLEDELGVRLFKRSNRGVTLTPAGTVFSAEARAILARLDHARGKTLEAELGEAGVLSVGFVSIADYSILPPALKRFRSRYPKVEVQLHELTTDAQIRELRAGRLDLGIGLAPVDEPGLRFRRVLREELVLAAPSGEAVVEPVDLRTLATASFVIPPRDVGPGLYDLILGQCRASGFVPRITQHARQMQTVIGLVSAGMGYALVPSSVRNLQRPGVQYRRLRGKPARIELGILRPQDRTSPMQDRFIEALGEAAAQADT</sequence>
<dbReference type="RefSeq" id="WP_168147345.1">
    <property type="nucleotide sequence ID" value="NZ_JAAVXB010000003.1"/>
</dbReference>
<evidence type="ECO:0000256" key="1">
    <source>
        <dbReference type="ARBA" id="ARBA00009437"/>
    </source>
</evidence>
<evidence type="ECO:0000313" key="6">
    <source>
        <dbReference type="EMBL" id="NKF22095.1"/>
    </source>
</evidence>
<keyword evidence="3" id="KW-0238">DNA-binding</keyword>
<name>A0A969WC21_9GAMM</name>
<comment type="caution">
    <text evidence="6">The sequence shown here is derived from an EMBL/GenBank/DDBJ whole genome shotgun (WGS) entry which is preliminary data.</text>
</comment>
<feature type="domain" description="HTH lysR-type" evidence="5">
    <location>
        <begin position="1"/>
        <end position="58"/>
    </location>
</feature>
<dbReference type="PROSITE" id="PS50931">
    <property type="entry name" value="HTH_LYSR"/>
    <property type="match status" value="1"/>
</dbReference>
<keyword evidence="7" id="KW-1185">Reference proteome</keyword>
<dbReference type="PRINTS" id="PR00039">
    <property type="entry name" value="HTHLYSR"/>
</dbReference>
<reference evidence="6" key="1">
    <citation type="submission" date="2020-03" db="EMBL/GenBank/DDBJ databases">
        <title>Solimonas marina sp. nov., isolated from deep seawater of the Pacific Ocean.</title>
        <authorList>
            <person name="Liu X."/>
            <person name="Lai Q."/>
            <person name="Sun F."/>
            <person name="Gai Y."/>
            <person name="Li G."/>
            <person name="Shao Z."/>
        </authorList>
    </citation>
    <scope>NUCLEOTIDE SEQUENCE</scope>
    <source>
        <strain evidence="6">C16B3</strain>
    </source>
</reference>
<organism evidence="6 7">
    <name type="scientific">Solimonas marina</name>
    <dbReference type="NCBI Taxonomy" id="2714601"/>
    <lineage>
        <taxon>Bacteria</taxon>
        <taxon>Pseudomonadati</taxon>
        <taxon>Pseudomonadota</taxon>
        <taxon>Gammaproteobacteria</taxon>
        <taxon>Nevskiales</taxon>
        <taxon>Nevskiaceae</taxon>
        <taxon>Solimonas</taxon>
    </lineage>
</organism>
<accession>A0A969WC21</accession>
<dbReference type="InterPro" id="IPR005119">
    <property type="entry name" value="LysR_subst-bd"/>
</dbReference>
<dbReference type="GO" id="GO:0003677">
    <property type="term" value="F:DNA binding"/>
    <property type="evidence" value="ECO:0007669"/>
    <property type="project" value="UniProtKB-KW"/>
</dbReference>
<dbReference type="GO" id="GO:0003700">
    <property type="term" value="F:DNA-binding transcription factor activity"/>
    <property type="evidence" value="ECO:0007669"/>
    <property type="project" value="InterPro"/>
</dbReference>
<dbReference type="PANTHER" id="PTHR30346">
    <property type="entry name" value="TRANSCRIPTIONAL DUAL REGULATOR HCAR-RELATED"/>
    <property type="match status" value="1"/>
</dbReference>
<dbReference type="InterPro" id="IPR036388">
    <property type="entry name" value="WH-like_DNA-bd_sf"/>
</dbReference>
<dbReference type="SUPFAM" id="SSF53850">
    <property type="entry name" value="Periplasmic binding protein-like II"/>
    <property type="match status" value="1"/>
</dbReference>
<dbReference type="Proteomes" id="UP000653472">
    <property type="component" value="Unassembled WGS sequence"/>
</dbReference>
<proteinExistence type="inferred from homology"/>
<dbReference type="Pfam" id="PF00126">
    <property type="entry name" value="HTH_1"/>
    <property type="match status" value="1"/>
</dbReference>
<dbReference type="FunFam" id="1.10.10.10:FF:000001">
    <property type="entry name" value="LysR family transcriptional regulator"/>
    <property type="match status" value="1"/>
</dbReference>
<dbReference type="Gene3D" id="3.40.190.10">
    <property type="entry name" value="Periplasmic binding protein-like II"/>
    <property type="match status" value="2"/>
</dbReference>
<keyword evidence="4" id="KW-0804">Transcription</keyword>
<evidence type="ECO:0000313" key="7">
    <source>
        <dbReference type="Proteomes" id="UP000653472"/>
    </source>
</evidence>
<evidence type="ECO:0000259" key="5">
    <source>
        <dbReference type="PROSITE" id="PS50931"/>
    </source>
</evidence>
<dbReference type="GO" id="GO:0032993">
    <property type="term" value="C:protein-DNA complex"/>
    <property type="evidence" value="ECO:0007669"/>
    <property type="project" value="TreeGrafter"/>
</dbReference>
<dbReference type="InterPro" id="IPR000847">
    <property type="entry name" value="LysR_HTH_N"/>
</dbReference>
<evidence type="ECO:0000256" key="2">
    <source>
        <dbReference type="ARBA" id="ARBA00023015"/>
    </source>
</evidence>
<evidence type="ECO:0000256" key="4">
    <source>
        <dbReference type="ARBA" id="ARBA00023163"/>
    </source>
</evidence>
<keyword evidence="2" id="KW-0805">Transcription regulation</keyword>
<dbReference type="CDD" id="cd08414">
    <property type="entry name" value="PBP2_LTTR_aromatics_like"/>
    <property type="match status" value="1"/>
</dbReference>
<dbReference type="SUPFAM" id="SSF46785">
    <property type="entry name" value="Winged helix' DNA-binding domain"/>
    <property type="match status" value="1"/>
</dbReference>
<dbReference type="EMBL" id="JAAVXB010000003">
    <property type="protein sequence ID" value="NKF22095.1"/>
    <property type="molecule type" value="Genomic_DNA"/>
</dbReference>
<dbReference type="Pfam" id="PF03466">
    <property type="entry name" value="LysR_substrate"/>
    <property type="match status" value="1"/>
</dbReference>
<protein>
    <submittedName>
        <fullName evidence="6">LysR family transcriptional regulator</fullName>
    </submittedName>
</protein>
<gene>
    <name evidence="6" type="ORF">G7Y82_07180</name>
</gene>
<dbReference type="InterPro" id="IPR036390">
    <property type="entry name" value="WH_DNA-bd_sf"/>
</dbReference>
<comment type="similarity">
    <text evidence="1">Belongs to the LysR transcriptional regulatory family.</text>
</comment>
<dbReference type="Gene3D" id="1.10.10.10">
    <property type="entry name" value="Winged helix-like DNA-binding domain superfamily/Winged helix DNA-binding domain"/>
    <property type="match status" value="1"/>
</dbReference>
<evidence type="ECO:0000256" key="3">
    <source>
        <dbReference type="ARBA" id="ARBA00023125"/>
    </source>
</evidence>
<dbReference type="PANTHER" id="PTHR30346:SF28">
    <property type="entry name" value="HTH-TYPE TRANSCRIPTIONAL REGULATOR CYNR"/>
    <property type="match status" value="1"/>
</dbReference>
<dbReference type="AlphaFoldDB" id="A0A969WC21"/>